<evidence type="ECO:0000313" key="2">
    <source>
        <dbReference type="EMBL" id="OHX48555.1"/>
    </source>
</evidence>
<reference evidence="2 3" key="1">
    <citation type="submission" date="2016-07" db="EMBL/GenBank/DDBJ databases">
        <title>Bacillus oceanisediminis whole genome.</title>
        <authorList>
            <person name="Pal Y."/>
            <person name="Verma A."/>
            <person name="Mual P."/>
            <person name="Srinivasan K."/>
        </authorList>
    </citation>
    <scope>NUCLEOTIDE SEQUENCE [LARGE SCALE GENOMIC DNA]</scope>
    <source>
        <strain evidence="2 3">Bhandara28</strain>
    </source>
</reference>
<sequence length="127" mass="14837">MSNELTSKPTNNRMGVTLLSLWNHWVFPWTPRDISSMDADHQPRVSELHLHRKPPQGCLSPEFERQCAQPASMKCRTYTEKQSLDVVKLQGQEELSQMILRPLSRNISRRPNRPPYIDRKDEKENGI</sequence>
<dbReference type="EMBL" id="MBRJ01000018">
    <property type="protein sequence ID" value="OHX48555.1"/>
    <property type="molecule type" value="Genomic_DNA"/>
</dbReference>
<protein>
    <submittedName>
        <fullName evidence="2">Uncharacterized protein</fullName>
    </submittedName>
</protein>
<proteinExistence type="predicted"/>
<keyword evidence="3" id="KW-1185">Reference proteome</keyword>
<feature type="compositionally biased region" description="Basic and acidic residues" evidence="1">
    <location>
        <begin position="116"/>
        <end position="127"/>
    </location>
</feature>
<evidence type="ECO:0000256" key="1">
    <source>
        <dbReference type="SAM" id="MobiDB-lite"/>
    </source>
</evidence>
<gene>
    <name evidence="2" type="ORF">BBV17_16650</name>
</gene>
<evidence type="ECO:0000313" key="3">
    <source>
        <dbReference type="Proteomes" id="UP000180194"/>
    </source>
</evidence>
<accession>A0ABX3CTM6</accession>
<dbReference type="Proteomes" id="UP000180194">
    <property type="component" value="Unassembled WGS sequence"/>
</dbReference>
<name>A0ABX3CTM6_9BACI</name>
<feature type="region of interest" description="Disordered" evidence="1">
    <location>
        <begin position="104"/>
        <end position="127"/>
    </location>
</feature>
<comment type="caution">
    <text evidence="2">The sequence shown here is derived from an EMBL/GenBank/DDBJ whole genome shotgun (WGS) entry which is preliminary data.</text>
</comment>
<organism evidence="2 3">
    <name type="scientific">Cytobacillus oceanisediminis</name>
    <dbReference type="NCBI Taxonomy" id="665099"/>
    <lineage>
        <taxon>Bacteria</taxon>
        <taxon>Bacillati</taxon>
        <taxon>Bacillota</taxon>
        <taxon>Bacilli</taxon>
        <taxon>Bacillales</taxon>
        <taxon>Bacillaceae</taxon>
        <taxon>Cytobacillus</taxon>
    </lineage>
</organism>